<evidence type="ECO:0000313" key="1">
    <source>
        <dbReference type="EMBL" id="EEH59945.1"/>
    </source>
</evidence>
<accession>C1MLI1</accession>
<dbReference type="KEGG" id="mpp:MICPUCDRAFT_55723"/>
<dbReference type="EMBL" id="GG663736">
    <property type="protein sequence ID" value="EEH59945.1"/>
    <property type="molecule type" value="Genomic_DNA"/>
</dbReference>
<reference evidence="1 2" key="1">
    <citation type="journal article" date="2009" name="Science">
        <title>Green evolution and dynamic adaptations revealed by genomes of the marine picoeukaryotes Micromonas.</title>
        <authorList>
            <person name="Worden A.Z."/>
            <person name="Lee J.H."/>
            <person name="Mock T."/>
            <person name="Rouze P."/>
            <person name="Simmons M.P."/>
            <person name="Aerts A.L."/>
            <person name="Allen A.E."/>
            <person name="Cuvelier M.L."/>
            <person name="Derelle E."/>
            <person name="Everett M.V."/>
            <person name="Foulon E."/>
            <person name="Grimwood J."/>
            <person name="Gundlach H."/>
            <person name="Henrissat B."/>
            <person name="Napoli C."/>
            <person name="McDonald S.M."/>
            <person name="Parker M.S."/>
            <person name="Rombauts S."/>
            <person name="Salamov A."/>
            <person name="Von Dassow P."/>
            <person name="Badger J.H."/>
            <person name="Coutinho P.M."/>
            <person name="Demir E."/>
            <person name="Dubchak I."/>
            <person name="Gentemann C."/>
            <person name="Eikrem W."/>
            <person name="Gready J.E."/>
            <person name="John U."/>
            <person name="Lanier W."/>
            <person name="Lindquist E.A."/>
            <person name="Lucas S."/>
            <person name="Mayer K.F."/>
            <person name="Moreau H."/>
            <person name="Not F."/>
            <person name="Otillar R."/>
            <person name="Panaud O."/>
            <person name="Pangilinan J."/>
            <person name="Paulsen I."/>
            <person name="Piegu B."/>
            <person name="Poliakov A."/>
            <person name="Robbens S."/>
            <person name="Schmutz J."/>
            <person name="Toulza E."/>
            <person name="Wyss T."/>
            <person name="Zelensky A."/>
            <person name="Zhou K."/>
            <person name="Armbrust E.V."/>
            <person name="Bhattacharya D."/>
            <person name="Goodenough U.W."/>
            <person name="Van de Peer Y."/>
            <person name="Grigoriev I.V."/>
        </authorList>
    </citation>
    <scope>NUCLEOTIDE SEQUENCE [LARGE SCALE GENOMIC DNA]</scope>
    <source>
        <strain evidence="1 2">CCMP1545</strain>
    </source>
</reference>
<dbReference type="GeneID" id="9682037"/>
<name>C1MLI1_MICPC</name>
<proteinExistence type="predicted"/>
<dbReference type="AlphaFoldDB" id="C1MLI1"/>
<evidence type="ECO:0000313" key="2">
    <source>
        <dbReference type="Proteomes" id="UP000001876"/>
    </source>
</evidence>
<gene>
    <name evidence="1" type="ORF">MICPUCDRAFT_55723</name>
</gene>
<dbReference type="RefSeq" id="XP_003056569.1">
    <property type="nucleotide sequence ID" value="XM_003056523.1"/>
</dbReference>
<protein>
    <submittedName>
        <fullName evidence="1">Predicted protein</fullName>
    </submittedName>
</protein>
<keyword evidence="2" id="KW-1185">Reference proteome</keyword>
<sequence>MEYDAYAPDSTRLAKSGSAYRVLGHDAATYYQYAIYVSLITNISLPDPCTLSERATLR</sequence>
<organism evidence="2">
    <name type="scientific">Micromonas pusilla (strain CCMP1545)</name>
    <name type="common">Picoplanktonic green alga</name>
    <dbReference type="NCBI Taxonomy" id="564608"/>
    <lineage>
        <taxon>Eukaryota</taxon>
        <taxon>Viridiplantae</taxon>
        <taxon>Chlorophyta</taxon>
        <taxon>Mamiellophyceae</taxon>
        <taxon>Mamiellales</taxon>
        <taxon>Mamiellaceae</taxon>
        <taxon>Micromonas</taxon>
    </lineage>
</organism>
<dbReference type="Proteomes" id="UP000001876">
    <property type="component" value="Unassembled WGS sequence"/>
</dbReference>